<dbReference type="AlphaFoldDB" id="A0A3B0YW88"/>
<sequence length="267" mass="30495">MAFLVFGRQVTYKMKNYLLILLFFYPGVTFSSTVYDLNELKNLAQSQSWLELVDHLTDIPPSKRNQEWNELVDLALVSRFEELLTKNDSSNILKFLDKTLPKYPKIKLNKHFMQLRAEFGIQYYESCLSYDSDECLKNFLGFVRVDPNPLYAFKVAKLMRVSVSDSKAIEFFKHAVSSETVCSDEDLKLSVVSALKHTADSRYAKVAQNIAFGQCFDSLKSTIAQTIKNNDNAKANACKEMISRNALKGISKKKCERYARGLESALN</sequence>
<organism evidence="1">
    <name type="scientific">hydrothermal vent metagenome</name>
    <dbReference type="NCBI Taxonomy" id="652676"/>
    <lineage>
        <taxon>unclassified sequences</taxon>
        <taxon>metagenomes</taxon>
        <taxon>ecological metagenomes</taxon>
    </lineage>
</organism>
<dbReference type="EMBL" id="UOFO01000020">
    <property type="protein sequence ID" value="VAW83661.1"/>
    <property type="molecule type" value="Genomic_DNA"/>
</dbReference>
<name>A0A3B0YW88_9ZZZZ</name>
<proteinExistence type="predicted"/>
<accession>A0A3B0YW88</accession>
<reference evidence="1" key="1">
    <citation type="submission" date="2018-06" db="EMBL/GenBank/DDBJ databases">
        <authorList>
            <person name="Zhirakovskaya E."/>
        </authorList>
    </citation>
    <scope>NUCLEOTIDE SEQUENCE</scope>
</reference>
<protein>
    <submittedName>
        <fullName evidence="1">Uncharacterized protein</fullName>
    </submittedName>
</protein>
<evidence type="ECO:0000313" key="1">
    <source>
        <dbReference type="EMBL" id="VAW83661.1"/>
    </source>
</evidence>
<gene>
    <name evidence="1" type="ORF">MNBD_GAMMA16-185</name>
</gene>